<proteinExistence type="predicted"/>
<evidence type="ECO:0000313" key="1">
    <source>
        <dbReference type="EMBL" id="RFN48926.1"/>
    </source>
</evidence>
<name>A0A395MLV4_9HYPO</name>
<organism evidence="1 2">
    <name type="scientific">Fusarium flagelliforme</name>
    <dbReference type="NCBI Taxonomy" id="2675880"/>
    <lineage>
        <taxon>Eukaryota</taxon>
        <taxon>Fungi</taxon>
        <taxon>Dikarya</taxon>
        <taxon>Ascomycota</taxon>
        <taxon>Pezizomycotina</taxon>
        <taxon>Sordariomycetes</taxon>
        <taxon>Hypocreomycetidae</taxon>
        <taxon>Hypocreales</taxon>
        <taxon>Nectriaceae</taxon>
        <taxon>Fusarium</taxon>
        <taxon>Fusarium incarnatum-equiseti species complex</taxon>
    </lineage>
</organism>
<reference evidence="1 2" key="1">
    <citation type="journal article" date="2018" name="PLoS Pathog.">
        <title>Evolution of structural diversity of trichothecenes, a family of toxins produced by plant pathogenic and entomopathogenic fungi.</title>
        <authorList>
            <person name="Proctor R.H."/>
            <person name="McCormick S.P."/>
            <person name="Kim H.S."/>
            <person name="Cardoza R.E."/>
            <person name="Stanley A.M."/>
            <person name="Lindo L."/>
            <person name="Kelly A."/>
            <person name="Brown D.W."/>
            <person name="Lee T."/>
            <person name="Vaughan M.M."/>
            <person name="Alexander N.J."/>
            <person name="Busman M."/>
            <person name="Gutierrez S."/>
        </authorList>
    </citation>
    <scope>NUCLEOTIDE SEQUENCE [LARGE SCALE GENOMIC DNA]</scope>
    <source>
        <strain evidence="1 2">NRRL 13405</strain>
    </source>
</reference>
<dbReference type="Proteomes" id="UP000265631">
    <property type="component" value="Unassembled WGS sequence"/>
</dbReference>
<accession>A0A395MLV4</accession>
<dbReference type="EMBL" id="PXXK01000191">
    <property type="protein sequence ID" value="RFN48926.1"/>
    <property type="molecule type" value="Genomic_DNA"/>
</dbReference>
<gene>
    <name evidence="1" type="ORF">FIE12Z_6773</name>
</gene>
<comment type="caution">
    <text evidence="1">The sequence shown here is derived from an EMBL/GenBank/DDBJ whole genome shotgun (WGS) entry which is preliminary data.</text>
</comment>
<sequence>MSSKEIHIEFTREQIEKYNGEGRKLCFAVGVGDSPTFNVIARADSITPNFIISWHDEFKIAATSPEFHTGVRIEVKTDPTRIKFDQVYTLPSDWFSGEVTDEELPKNSFKMVNNTDGKAAAVVFKRIDGRYQTCYVSNRPIYPKDSELLTPSETVALWFQTDGETGTMMSVESDLSTFDLSCQHELKLKWNGEDFVVV</sequence>
<dbReference type="AlphaFoldDB" id="A0A395MLV4"/>
<keyword evidence="2" id="KW-1185">Reference proteome</keyword>
<evidence type="ECO:0000313" key="2">
    <source>
        <dbReference type="Proteomes" id="UP000265631"/>
    </source>
</evidence>
<protein>
    <submittedName>
        <fullName evidence="1">Uncharacterized protein</fullName>
    </submittedName>
</protein>